<organism evidence="1 2">
    <name type="scientific">Linum tenue</name>
    <dbReference type="NCBI Taxonomy" id="586396"/>
    <lineage>
        <taxon>Eukaryota</taxon>
        <taxon>Viridiplantae</taxon>
        <taxon>Streptophyta</taxon>
        <taxon>Embryophyta</taxon>
        <taxon>Tracheophyta</taxon>
        <taxon>Spermatophyta</taxon>
        <taxon>Magnoliopsida</taxon>
        <taxon>eudicotyledons</taxon>
        <taxon>Gunneridae</taxon>
        <taxon>Pentapetalae</taxon>
        <taxon>rosids</taxon>
        <taxon>fabids</taxon>
        <taxon>Malpighiales</taxon>
        <taxon>Linaceae</taxon>
        <taxon>Linum</taxon>
    </lineage>
</organism>
<protein>
    <submittedName>
        <fullName evidence="1">Uncharacterized protein</fullName>
    </submittedName>
</protein>
<accession>A0AAV0JQ30</accession>
<name>A0AAV0JQ30_9ROSI</name>
<dbReference type="AlphaFoldDB" id="A0AAV0JQ30"/>
<reference evidence="1" key="1">
    <citation type="submission" date="2022-08" db="EMBL/GenBank/DDBJ databases">
        <authorList>
            <person name="Gutierrez-Valencia J."/>
        </authorList>
    </citation>
    <scope>NUCLEOTIDE SEQUENCE</scope>
</reference>
<proteinExistence type="predicted"/>
<evidence type="ECO:0000313" key="2">
    <source>
        <dbReference type="Proteomes" id="UP001154282"/>
    </source>
</evidence>
<dbReference type="Proteomes" id="UP001154282">
    <property type="component" value="Unassembled WGS sequence"/>
</dbReference>
<sequence length="40" mass="4515">MDQEWKLVNYYCCQRSSAESINSIFHQPSISYSALATGGE</sequence>
<evidence type="ECO:0000313" key="1">
    <source>
        <dbReference type="EMBL" id="CAI0411475.1"/>
    </source>
</evidence>
<dbReference type="EMBL" id="CAMGYJ010000005">
    <property type="protein sequence ID" value="CAI0411475.1"/>
    <property type="molecule type" value="Genomic_DNA"/>
</dbReference>
<comment type="caution">
    <text evidence="1">The sequence shown here is derived from an EMBL/GenBank/DDBJ whole genome shotgun (WGS) entry which is preliminary data.</text>
</comment>
<keyword evidence="2" id="KW-1185">Reference proteome</keyword>
<gene>
    <name evidence="1" type="ORF">LITE_LOCUS15183</name>
</gene>